<dbReference type="InterPro" id="IPR039883">
    <property type="entry name" value="Fcf2/DNTTIP2"/>
</dbReference>
<dbReference type="PANTHER" id="PTHR21686">
    <property type="entry name" value="DEOXYNUCLEOTIDYLTRANSFERASE TERMINAL-INTERACTING PROTEIN 2"/>
    <property type="match status" value="1"/>
</dbReference>
<comment type="caution">
    <text evidence="4">The sequence shown here is derived from an EMBL/GenBank/DDBJ whole genome shotgun (WGS) entry which is preliminary data.</text>
</comment>
<evidence type="ECO:0000256" key="2">
    <source>
        <dbReference type="ARBA" id="ARBA00023242"/>
    </source>
</evidence>
<feature type="compositionally biased region" description="Acidic residues" evidence="3">
    <location>
        <begin position="86"/>
        <end position="98"/>
    </location>
</feature>
<dbReference type="GO" id="GO:0006396">
    <property type="term" value="P:RNA processing"/>
    <property type="evidence" value="ECO:0007669"/>
    <property type="project" value="TreeGrafter"/>
</dbReference>
<dbReference type="AlphaFoldDB" id="A0A8J1UL99"/>
<feature type="compositionally biased region" description="Acidic residues" evidence="3">
    <location>
        <begin position="117"/>
        <end position="133"/>
    </location>
</feature>
<protein>
    <submittedName>
        <fullName evidence="4">Uncharacterized protein</fullName>
    </submittedName>
</protein>
<keyword evidence="5" id="KW-1185">Reference proteome</keyword>
<dbReference type="EMBL" id="CAIIXF020000008">
    <property type="protein sequence ID" value="CAH1793183.1"/>
    <property type="molecule type" value="Genomic_DNA"/>
</dbReference>
<sequence>MARTRAVARRCTGGVHEGKVKQNARSPIKSPPQSPEAEARHVDPEPKEAKNNLNNLGAINEVQCEAGTSTQNETNLKNDEISLNLDESDDSSEEDSDVEAMAKAAASNINILYSDDSSSEDDDPVDDESDDNNQESSLFVIDKAPGARSGSECYKSSVESVVEKPPTNVELSHIKKDKMKIKGTIDKIKLASEIECSIDTTNLYVDTDTYMKPVKQNKSLTDILLKSNRNKDIMAKSVVQADFEKREATPVYTESRNQQVKARRAEREKTKGSKWFNMPAPELTEEVKNDLTVLQMRKVLDPKRFYKGNDTRSLPKYFQMGTVVESSADFYHSRIAKKDRKATMVDELLADAEFRKYNKRKYAELQEATQKSRGAFKHAKRLKKKKK</sequence>
<feature type="region of interest" description="Disordered" evidence="3">
    <location>
        <begin position="1"/>
        <end position="100"/>
    </location>
</feature>
<dbReference type="PANTHER" id="PTHR21686:SF12">
    <property type="entry name" value="DEOXYNUCLEOTIDYLTRANSFERASE TERMINAL-INTERACTING PROTEIN 2"/>
    <property type="match status" value="1"/>
</dbReference>
<reference evidence="4" key="1">
    <citation type="submission" date="2022-03" db="EMBL/GenBank/DDBJ databases">
        <authorList>
            <person name="Martin C."/>
        </authorList>
    </citation>
    <scope>NUCLEOTIDE SEQUENCE</scope>
</reference>
<feature type="compositionally biased region" description="Basic and acidic residues" evidence="3">
    <location>
        <begin position="37"/>
        <end position="50"/>
    </location>
</feature>
<name>A0A8J1UL99_OWEFU</name>
<proteinExistence type="predicted"/>
<evidence type="ECO:0000256" key="3">
    <source>
        <dbReference type="SAM" id="MobiDB-lite"/>
    </source>
</evidence>
<feature type="region of interest" description="Disordered" evidence="3">
    <location>
        <begin position="112"/>
        <end position="137"/>
    </location>
</feature>
<comment type="subcellular location">
    <subcellularLocation>
        <location evidence="1">Nucleus</location>
        <location evidence="1">Nucleolus</location>
    </subcellularLocation>
</comment>
<keyword evidence="2" id="KW-0539">Nucleus</keyword>
<dbReference type="OrthoDB" id="427886at2759"/>
<feature type="region of interest" description="Disordered" evidence="3">
    <location>
        <begin position="368"/>
        <end position="387"/>
    </location>
</feature>
<dbReference type="Proteomes" id="UP000749559">
    <property type="component" value="Unassembled WGS sequence"/>
</dbReference>
<dbReference type="Pfam" id="PF08698">
    <property type="entry name" value="Fcf2"/>
    <property type="match status" value="1"/>
</dbReference>
<evidence type="ECO:0000313" key="5">
    <source>
        <dbReference type="Proteomes" id="UP000749559"/>
    </source>
</evidence>
<evidence type="ECO:0000256" key="1">
    <source>
        <dbReference type="ARBA" id="ARBA00004604"/>
    </source>
</evidence>
<dbReference type="GO" id="GO:0003723">
    <property type="term" value="F:RNA binding"/>
    <property type="evidence" value="ECO:0007669"/>
    <property type="project" value="TreeGrafter"/>
</dbReference>
<evidence type="ECO:0000313" key="4">
    <source>
        <dbReference type="EMBL" id="CAH1793183.1"/>
    </source>
</evidence>
<dbReference type="InterPro" id="IPR014810">
    <property type="entry name" value="Fcf2_C"/>
</dbReference>
<feature type="compositionally biased region" description="Polar residues" evidence="3">
    <location>
        <begin position="66"/>
        <end position="75"/>
    </location>
</feature>
<dbReference type="GO" id="GO:0005730">
    <property type="term" value="C:nucleolus"/>
    <property type="evidence" value="ECO:0007669"/>
    <property type="project" value="UniProtKB-SubCell"/>
</dbReference>
<organism evidence="4 5">
    <name type="scientific">Owenia fusiformis</name>
    <name type="common">Polychaete worm</name>
    <dbReference type="NCBI Taxonomy" id="6347"/>
    <lineage>
        <taxon>Eukaryota</taxon>
        <taxon>Metazoa</taxon>
        <taxon>Spiralia</taxon>
        <taxon>Lophotrochozoa</taxon>
        <taxon>Annelida</taxon>
        <taxon>Polychaeta</taxon>
        <taxon>Sedentaria</taxon>
        <taxon>Canalipalpata</taxon>
        <taxon>Sabellida</taxon>
        <taxon>Oweniida</taxon>
        <taxon>Oweniidae</taxon>
        <taxon>Owenia</taxon>
    </lineage>
</organism>
<gene>
    <name evidence="4" type="ORF">OFUS_LOCUS18063</name>
</gene>
<feature type="compositionally biased region" description="Basic residues" evidence="3">
    <location>
        <begin position="374"/>
        <end position="387"/>
    </location>
</feature>
<accession>A0A8J1UL99</accession>